<dbReference type="GeneID" id="3880505"/>
<dbReference type="PaxDb" id="5141-EFNCRP00000000727"/>
<dbReference type="HOGENOM" id="CLU_1448082_0_0_1"/>
<accession>Q7SEB5</accession>
<dbReference type="InParanoid" id="Q7SEB5"/>
<protein>
    <submittedName>
        <fullName evidence="2">Uncharacterized protein</fullName>
    </submittedName>
</protein>
<organism evidence="2 3">
    <name type="scientific">Neurospora crassa (strain ATCC 24698 / 74-OR23-1A / CBS 708.71 / DSM 1257 / FGSC 987)</name>
    <dbReference type="NCBI Taxonomy" id="367110"/>
    <lineage>
        <taxon>Eukaryota</taxon>
        <taxon>Fungi</taxon>
        <taxon>Dikarya</taxon>
        <taxon>Ascomycota</taxon>
        <taxon>Pezizomycotina</taxon>
        <taxon>Sordariomycetes</taxon>
        <taxon>Sordariomycetidae</taxon>
        <taxon>Sordariales</taxon>
        <taxon>Sordariaceae</taxon>
        <taxon>Neurospora</taxon>
    </lineage>
</organism>
<reference evidence="2 3" key="1">
    <citation type="journal article" date="2003" name="Nature">
        <title>The genome sequence of the filamentous fungus Neurospora crassa.</title>
        <authorList>
            <person name="Galagan J.E."/>
            <person name="Calvo S.E."/>
            <person name="Borkovich K.A."/>
            <person name="Selker E.U."/>
            <person name="Read N.D."/>
            <person name="Jaffe D."/>
            <person name="FitzHugh W."/>
            <person name="Ma L.J."/>
            <person name="Smirnov S."/>
            <person name="Purcell S."/>
            <person name="Rehman B."/>
            <person name="Elkins T."/>
            <person name="Engels R."/>
            <person name="Wang S."/>
            <person name="Nielsen C.B."/>
            <person name="Butler J."/>
            <person name="Endrizzi M."/>
            <person name="Qui D."/>
            <person name="Ianakiev P."/>
            <person name="Bell-Pedersen D."/>
            <person name="Nelson M.A."/>
            <person name="Werner-Washburne M."/>
            <person name="Selitrennikoff C.P."/>
            <person name="Kinsey J.A."/>
            <person name="Braun E.L."/>
            <person name="Zelter A."/>
            <person name="Schulte U."/>
            <person name="Kothe G.O."/>
            <person name="Jedd G."/>
            <person name="Mewes W."/>
            <person name="Staben C."/>
            <person name="Marcotte E."/>
            <person name="Greenberg D."/>
            <person name="Roy A."/>
            <person name="Foley K."/>
            <person name="Naylor J."/>
            <person name="Stange-Thomann N."/>
            <person name="Barrett R."/>
            <person name="Gnerre S."/>
            <person name="Kamal M."/>
            <person name="Kamvysselis M."/>
            <person name="Mauceli E."/>
            <person name="Bielke C."/>
            <person name="Rudd S."/>
            <person name="Frishman D."/>
            <person name="Krystofova S."/>
            <person name="Rasmussen C."/>
            <person name="Metzenberg R.L."/>
            <person name="Perkins D.D."/>
            <person name="Kroken S."/>
            <person name="Cogoni C."/>
            <person name="Macino G."/>
            <person name="Catcheside D."/>
            <person name="Li W."/>
            <person name="Pratt R.J."/>
            <person name="Osmani S.A."/>
            <person name="DeSouza C.P."/>
            <person name="Glass L."/>
            <person name="Orbach M.J."/>
            <person name="Berglund J.A."/>
            <person name="Voelker R."/>
            <person name="Yarden O."/>
            <person name="Plamann M."/>
            <person name="Seiler S."/>
            <person name="Dunlap J."/>
            <person name="Radford A."/>
            <person name="Aramayo R."/>
            <person name="Natvig D.O."/>
            <person name="Alex L.A."/>
            <person name="Mannhaupt G."/>
            <person name="Ebbole D.J."/>
            <person name="Freitag M."/>
            <person name="Paulsen I."/>
            <person name="Sachs M.S."/>
            <person name="Lander E.S."/>
            <person name="Nusbaum C."/>
            <person name="Birren B."/>
        </authorList>
    </citation>
    <scope>NUCLEOTIDE SEQUENCE [LARGE SCALE GENOMIC DNA]</scope>
    <source>
        <strain evidence="3">ATCC 24698 / 74-OR23-1A / CBS 708.71 / DSM 1257 / FGSC 987</strain>
    </source>
</reference>
<dbReference type="EMBL" id="CM002236">
    <property type="protein sequence ID" value="EAA35126.2"/>
    <property type="molecule type" value="Genomic_DNA"/>
</dbReference>
<name>Q7SEB5_NEUCR</name>
<dbReference type="VEuPathDB" id="FungiDB:NCU00819"/>
<sequence>MVELSSNREVHKHGEMRMGRKLLRNLNFETIIHTIAAKHQVSLAVTCQALITEKVIVVSSEGSGRDIPQNRVSARGDSAHPGAAKPGLTIVILVLGLGLSIAHAAPATLPRSRWLRSMSLERRRRQDGQSSGTECLQGGSGDGCHTRSDDMIRHGVVLSLSRIYDQGVKGAHDFSEFSPKAKAAPVR</sequence>
<evidence type="ECO:0000313" key="3">
    <source>
        <dbReference type="Proteomes" id="UP000001805"/>
    </source>
</evidence>
<dbReference type="Proteomes" id="UP000001805">
    <property type="component" value="Chromosome 1, Linkage Group I"/>
</dbReference>
<feature type="region of interest" description="Disordered" evidence="1">
    <location>
        <begin position="121"/>
        <end position="148"/>
    </location>
</feature>
<dbReference type="AlphaFoldDB" id="Q7SEB5"/>
<gene>
    <name evidence="2" type="ORF">NCU00819</name>
</gene>
<evidence type="ECO:0000256" key="1">
    <source>
        <dbReference type="SAM" id="MobiDB-lite"/>
    </source>
</evidence>
<dbReference type="RefSeq" id="XP_964362.2">
    <property type="nucleotide sequence ID" value="XM_959269.2"/>
</dbReference>
<proteinExistence type="predicted"/>
<evidence type="ECO:0000313" key="2">
    <source>
        <dbReference type="EMBL" id="EAA35126.2"/>
    </source>
</evidence>
<keyword evidence="3" id="KW-1185">Reference proteome</keyword>
<dbReference type="KEGG" id="ncr:NCU00819"/>